<accession>A0A7X5F139</accession>
<dbReference type="Proteomes" id="UP000586722">
    <property type="component" value="Unassembled WGS sequence"/>
</dbReference>
<dbReference type="Pfam" id="PF01497">
    <property type="entry name" value="Peripla_BP_2"/>
    <property type="match status" value="1"/>
</dbReference>
<dbReference type="Gene3D" id="3.40.50.1980">
    <property type="entry name" value="Nitrogenase molybdenum iron protein domain"/>
    <property type="match status" value="2"/>
</dbReference>
<proteinExistence type="predicted"/>
<feature type="signal peptide" evidence="1">
    <location>
        <begin position="1"/>
        <end position="37"/>
    </location>
</feature>
<keyword evidence="4" id="KW-1185">Reference proteome</keyword>
<evidence type="ECO:0000313" key="3">
    <source>
        <dbReference type="EMBL" id="NBN77826.1"/>
    </source>
</evidence>
<dbReference type="InterPro" id="IPR050902">
    <property type="entry name" value="ABC_Transporter_SBP"/>
</dbReference>
<dbReference type="InterPro" id="IPR002491">
    <property type="entry name" value="ABC_transptr_periplasmic_BD"/>
</dbReference>
<feature type="chain" id="PRO_5031131662" evidence="1">
    <location>
        <begin position="38"/>
        <end position="307"/>
    </location>
</feature>
<comment type="caution">
    <text evidence="3">The sequence shown here is derived from an EMBL/GenBank/DDBJ whole genome shotgun (WGS) entry which is preliminary data.</text>
</comment>
<protein>
    <submittedName>
        <fullName evidence="3">ABC transporter substrate-binding protein</fullName>
    </submittedName>
</protein>
<name>A0A7X5F139_9HYPH</name>
<gene>
    <name evidence="3" type="ORF">GWI72_06035</name>
</gene>
<organism evidence="3 4">
    <name type="scientific">Pannonibacter tanglangensis</name>
    <dbReference type="NCBI Taxonomy" id="2750084"/>
    <lineage>
        <taxon>Bacteria</taxon>
        <taxon>Pseudomonadati</taxon>
        <taxon>Pseudomonadota</taxon>
        <taxon>Alphaproteobacteria</taxon>
        <taxon>Hyphomicrobiales</taxon>
        <taxon>Stappiaceae</taxon>
        <taxon>Pannonibacter</taxon>
    </lineage>
</organism>
<dbReference type="PANTHER" id="PTHR30535:SF4">
    <property type="entry name" value="HEMIN-BINDING PERIPLASMIC PROTEIN HMUT"/>
    <property type="match status" value="1"/>
</dbReference>
<evidence type="ECO:0000313" key="4">
    <source>
        <dbReference type="Proteomes" id="UP000586722"/>
    </source>
</evidence>
<dbReference type="PROSITE" id="PS50983">
    <property type="entry name" value="FE_B12_PBP"/>
    <property type="match status" value="1"/>
</dbReference>
<reference evidence="4" key="1">
    <citation type="submission" date="2020-01" db="EMBL/GenBank/DDBJ databases">
        <authorList>
            <person name="Fang Y."/>
            <person name="Sun R."/>
            <person name="Nie L."/>
            <person name="He J."/>
            <person name="Hao L."/>
            <person name="Wang L."/>
            <person name="Su S."/>
            <person name="Lv E."/>
            <person name="Zhang Z."/>
            <person name="Xie R."/>
            <person name="Liu H."/>
        </authorList>
    </citation>
    <scope>NUCLEOTIDE SEQUENCE [LARGE SCALE GENOMIC DNA]</scope>
    <source>
        <strain evidence="4">XCT-53</strain>
    </source>
</reference>
<evidence type="ECO:0000259" key="2">
    <source>
        <dbReference type="PROSITE" id="PS50983"/>
    </source>
</evidence>
<dbReference type="PANTHER" id="PTHR30535">
    <property type="entry name" value="VITAMIN B12-BINDING PROTEIN"/>
    <property type="match status" value="1"/>
</dbReference>
<dbReference type="RefSeq" id="WP_179956128.1">
    <property type="nucleotide sequence ID" value="NZ_JAABLQ010000001.1"/>
</dbReference>
<dbReference type="SUPFAM" id="SSF53807">
    <property type="entry name" value="Helical backbone' metal receptor"/>
    <property type="match status" value="1"/>
</dbReference>
<keyword evidence="1" id="KW-0732">Signal</keyword>
<sequence length="307" mass="31020">MSAAETRRKGGNRKAVALIAAAAAHVSLALSLSAAWAGPGDDLSQARRIVAIGGSVTEIVYALKAGDRLVARDSTSTYPPEAQALPDAGYIRALNAEGVLAVTPDAILALEGSGPPEALDVLKQAGIPLAMVPESFTAEGILAKIDRVGAALGLSDAAAGLSAAVRSDLAAAMAEAAARETKPRVLFVLSLAGGRVLASGTDTAADGIIRMAGAINAVEAFSGYKQLTDEAIAGLKPDVILMMDRGGDHGAGADELFAHPALALTPAAASRRLVRMDGLYLLGFGPRTAAAVRDLAVALRQPGSTAQ</sequence>
<dbReference type="AlphaFoldDB" id="A0A7X5F139"/>
<dbReference type="EMBL" id="JAABLQ010000001">
    <property type="protein sequence ID" value="NBN77826.1"/>
    <property type="molecule type" value="Genomic_DNA"/>
</dbReference>
<evidence type="ECO:0000256" key="1">
    <source>
        <dbReference type="SAM" id="SignalP"/>
    </source>
</evidence>
<feature type="domain" description="Fe/B12 periplasmic-binding" evidence="2">
    <location>
        <begin position="48"/>
        <end position="303"/>
    </location>
</feature>